<dbReference type="EMBL" id="RQTK01001178">
    <property type="protein sequence ID" value="RUS71661.1"/>
    <property type="molecule type" value="Genomic_DNA"/>
</dbReference>
<dbReference type="OrthoDB" id="10674246at2759"/>
<name>A0A433SR92_ELYCH</name>
<keyword evidence="2" id="KW-1133">Transmembrane helix</keyword>
<protein>
    <submittedName>
        <fullName evidence="3">Uncharacterized protein</fullName>
    </submittedName>
</protein>
<feature type="transmembrane region" description="Helical" evidence="2">
    <location>
        <begin position="47"/>
        <end position="64"/>
    </location>
</feature>
<dbReference type="AlphaFoldDB" id="A0A433SR92"/>
<gene>
    <name evidence="3" type="ORF">EGW08_020577</name>
</gene>
<keyword evidence="2" id="KW-0812">Transmembrane</keyword>
<evidence type="ECO:0000256" key="1">
    <source>
        <dbReference type="SAM" id="MobiDB-lite"/>
    </source>
</evidence>
<dbReference type="Proteomes" id="UP000271974">
    <property type="component" value="Unassembled WGS sequence"/>
</dbReference>
<evidence type="ECO:0000313" key="3">
    <source>
        <dbReference type="EMBL" id="RUS71661.1"/>
    </source>
</evidence>
<reference evidence="3 4" key="1">
    <citation type="submission" date="2019-01" db="EMBL/GenBank/DDBJ databases">
        <title>A draft genome assembly of the solar-powered sea slug Elysia chlorotica.</title>
        <authorList>
            <person name="Cai H."/>
            <person name="Li Q."/>
            <person name="Fang X."/>
            <person name="Li J."/>
            <person name="Curtis N.E."/>
            <person name="Altenburger A."/>
            <person name="Shibata T."/>
            <person name="Feng M."/>
            <person name="Maeda T."/>
            <person name="Schwartz J.A."/>
            <person name="Shigenobu S."/>
            <person name="Lundholm N."/>
            <person name="Nishiyama T."/>
            <person name="Yang H."/>
            <person name="Hasebe M."/>
            <person name="Li S."/>
            <person name="Pierce S.K."/>
            <person name="Wang J."/>
        </authorList>
    </citation>
    <scope>NUCLEOTIDE SEQUENCE [LARGE SCALE GENOMIC DNA]</scope>
    <source>
        <strain evidence="3">EC2010</strain>
        <tissue evidence="3">Whole organism of an adult</tissue>
    </source>
</reference>
<comment type="caution">
    <text evidence="3">The sequence shown here is derived from an EMBL/GenBank/DDBJ whole genome shotgun (WGS) entry which is preliminary data.</text>
</comment>
<keyword evidence="4" id="KW-1185">Reference proteome</keyword>
<feature type="compositionally biased region" description="Polar residues" evidence="1">
    <location>
        <begin position="261"/>
        <end position="281"/>
    </location>
</feature>
<feature type="region of interest" description="Disordered" evidence="1">
    <location>
        <begin position="214"/>
        <end position="281"/>
    </location>
</feature>
<evidence type="ECO:0000256" key="2">
    <source>
        <dbReference type="SAM" id="Phobius"/>
    </source>
</evidence>
<feature type="non-terminal residue" evidence="3">
    <location>
        <position position="505"/>
    </location>
</feature>
<sequence>SLRPQAYKTSSCQYTRQRSWSFGFVCFGVLARGARRSTMCHLNLTKLLLLAVGILSVTGAPIATDGGNKAQSVQNISMAQTTTTTNGVTFLTQQSTTKTPAMTLVSGPTPEPKSQPSNTFIKTVEFPKKLLNFFRPRLVDNLLKHEAYQAVLSDPMVLLDRVQFNKDPEAGAQHINDPPQVRPLAAPVLTLVPVLLTPDGSNTVELEGGAQDQGSILIPVPQPPSVDAASAGATPRKNGNSPPGNVDDMVLQAYGGAVKQEGQQQPLQKTQSGPSDQETVTPEGTLILRPYGLPLEANVYSQNVQQSAEEKAAHTKNQQEDPYYIYSLIPTEDREGDQKVGRLGTEVNADSIRIDDGFKRSVKDEDTADIIYDEAPAFYYYLYYDDDDDDDTNALEGDKKNPQLQKSPALALSADAAAAEKNIDLISSKAKWVNPKGPNKQASSSTVTADAYSAKLKGERSDTAGSPTHQVLNAMKEDWTKTPIAGERLNVKRTAEEVEQALQVE</sequence>
<proteinExistence type="predicted"/>
<feature type="non-terminal residue" evidence="3">
    <location>
        <position position="1"/>
    </location>
</feature>
<accession>A0A433SR92</accession>
<keyword evidence="2" id="KW-0472">Membrane</keyword>
<organism evidence="3 4">
    <name type="scientific">Elysia chlorotica</name>
    <name type="common">Eastern emerald elysia</name>
    <name type="synonym">Sea slug</name>
    <dbReference type="NCBI Taxonomy" id="188477"/>
    <lineage>
        <taxon>Eukaryota</taxon>
        <taxon>Metazoa</taxon>
        <taxon>Spiralia</taxon>
        <taxon>Lophotrochozoa</taxon>
        <taxon>Mollusca</taxon>
        <taxon>Gastropoda</taxon>
        <taxon>Heterobranchia</taxon>
        <taxon>Euthyneura</taxon>
        <taxon>Panpulmonata</taxon>
        <taxon>Sacoglossa</taxon>
        <taxon>Placobranchoidea</taxon>
        <taxon>Plakobranchidae</taxon>
        <taxon>Elysia</taxon>
    </lineage>
</organism>
<evidence type="ECO:0000313" key="4">
    <source>
        <dbReference type="Proteomes" id="UP000271974"/>
    </source>
</evidence>